<sequence>MITHLHPSTIAPSPFLSPGVLVTRPERTLYISGQVGVTADGHVGDGIAEQTKIATGNLRAVLAEAGMSVEQVIKYTIYLTDPANLEGFLAAGADAAPQPGPAGTLLIVDQLADPRLLVEIEAIAAD</sequence>
<proteinExistence type="inferred from homology"/>
<dbReference type="InterPro" id="IPR006175">
    <property type="entry name" value="YjgF/YER057c/UK114"/>
</dbReference>
<keyword evidence="3" id="KW-1185">Reference proteome</keyword>
<dbReference type="EMBL" id="JACCBU010000001">
    <property type="protein sequence ID" value="NYE69944.1"/>
    <property type="molecule type" value="Genomic_DNA"/>
</dbReference>
<dbReference type="PANTHER" id="PTHR11803">
    <property type="entry name" value="2-IMINOBUTANOATE/2-IMINOPROPANOATE DEAMINASE RIDA"/>
    <property type="match status" value="1"/>
</dbReference>
<gene>
    <name evidence="2" type="ORF">BKA15_001273</name>
</gene>
<comment type="similarity">
    <text evidence="1">Belongs to the RutC family.</text>
</comment>
<dbReference type="GO" id="GO:0019239">
    <property type="term" value="F:deaminase activity"/>
    <property type="evidence" value="ECO:0007669"/>
    <property type="project" value="TreeGrafter"/>
</dbReference>
<organism evidence="2 3">
    <name type="scientific">Microlunatus parietis</name>
    <dbReference type="NCBI Taxonomy" id="682979"/>
    <lineage>
        <taxon>Bacteria</taxon>
        <taxon>Bacillati</taxon>
        <taxon>Actinomycetota</taxon>
        <taxon>Actinomycetes</taxon>
        <taxon>Propionibacteriales</taxon>
        <taxon>Propionibacteriaceae</taxon>
        <taxon>Microlunatus</taxon>
    </lineage>
</organism>
<protein>
    <submittedName>
        <fullName evidence="2">Enamine deaminase RidA (YjgF/YER057c/UK114 family)</fullName>
    </submittedName>
</protein>
<evidence type="ECO:0000313" key="2">
    <source>
        <dbReference type="EMBL" id="NYE69944.1"/>
    </source>
</evidence>
<evidence type="ECO:0000256" key="1">
    <source>
        <dbReference type="ARBA" id="ARBA00010552"/>
    </source>
</evidence>
<dbReference type="InterPro" id="IPR035959">
    <property type="entry name" value="RutC-like_sf"/>
</dbReference>
<dbReference type="Pfam" id="PF01042">
    <property type="entry name" value="Ribonuc_L-PSP"/>
    <property type="match status" value="1"/>
</dbReference>
<name>A0A7Y9L7N2_9ACTN</name>
<dbReference type="GO" id="GO:0005829">
    <property type="term" value="C:cytosol"/>
    <property type="evidence" value="ECO:0007669"/>
    <property type="project" value="TreeGrafter"/>
</dbReference>
<dbReference type="SUPFAM" id="SSF55298">
    <property type="entry name" value="YjgF-like"/>
    <property type="match status" value="1"/>
</dbReference>
<accession>A0A7Y9L7N2</accession>
<dbReference type="RefSeq" id="WP_179749056.1">
    <property type="nucleotide sequence ID" value="NZ_JACCBU010000001.1"/>
</dbReference>
<dbReference type="AlphaFoldDB" id="A0A7Y9L7N2"/>
<dbReference type="Gene3D" id="3.30.1330.40">
    <property type="entry name" value="RutC-like"/>
    <property type="match status" value="1"/>
</dbReference>
<dbReference type="Proteomes" id="UP000569914">
    <property type="component" value="Unassembled WGS sequence"/>
</dbReference>
<evidence type="ECO:0000313" key="3">
    <source>
        <dbReference type="Proteomes" id="UP000569914"/>
    </source>
</evidence>
<dbReference type="CDD" id="cd00448">
    <property type="entry name" value="YjgF_YER057c_UK114_family"/>
    <property type="match status" value="1"/>
</dbReference>
<comment type="caution">
    <text evidence="2">The sequence shown here is derived from an EMBL/GenBank/DDBJ whole genome shotgun (WGS) entry which is preliminary data.</text>
</comment>
<reference evidence="2 3" key="1">
    <citation type="submission" date="2020-07" db="EMBL/GenBank/DDBJ databases">
        <title>Sequencing the genomes of 1000 actinobacteria strains.</title>
        <authorList>
            <person name="Klenk H.-P."/>
        </authorList>
    </citation>
    <scope>NUCLEOTIDE SEQUENCE [LARGE SCALE GENOMIC DNA]</scope>
    <source>
        <strain evidence="2 3">DSM 22083</strain>
    </source>
</reference>
<dbReference type="PANTHER" id="PTHR11803:SF58">
    <property type="entry name" value="PROTEIN HMF1-RELATED"/>
    <property type="match status" value="1"/>
</dbReference>